<feature type="non-terminal residue" evidence="1">
    <location>
        <position position="1"/>
    </location>
</feature>
<keyword evidence="2" id="KW-1185">Reference proteome</keyword>
<protein>
    <submittedName>
        <fullName evidence="1">Uncharacterized protein</fullName>
    </submittedName>
</protein>
<name>A0ABS8RHI5_DATST</name>
<reference evidence="1 2" key="1">
    <citation type="journal article" date="2021" name="BMC Genomics">
        <title>Datura genome reveals duplications of psychoactive alkaloid biosynthetic genes and high mutation rate following tissue culture.</title>
        <authorList>
            <person name="Rajewski A."/>
            <person name="Carter-House D."/>
            <person name="Stajich J."/>
            <person name="Litt A."/>
        </authorList>
    </citation>
    <scope>NUCLEOTIDE SEQUENCE [LARGE SCALE GENOMIC DNA]</scope>
    <source>
        <strain evidence="1">AR-01</strain>
    </source>
</reference>
<gene>
    <name evidence="1" type="ORF">HAX54_000124</name>
</gene>
<sequence length="56" mass="6234">RSHYGEESPTAVVCLSSNVERTCAYLCCSLHEAQAEPTHREAQLTGLLAHEEVRHI</sequence>
<evidence type="ECO:0000313" key="2">
    <source>
        <dbReference type="Proteomes" id="UP000823775"/>
    </source>
</evidence>
<dbReference type="Proteomes" id="UP000823775">
    <property type="component" value="Unassembled WGS sequence"/>
</dbReference>
<accession>A0ABS8RHI5</accession>
<evidence type="ECO:0000313" key="1">
    <source>
        <dbReference type="EMBL" id="MCD7446314.1"/>
    </source>
</evidence>
<organism evidence="1 2">
    <name type="scientific">Datura stramonium</name>
    <name type="common">Jimsonweed</name>
    <name type="synonym">Common thornapple</name>
    <dbReference type="NCBI Taxonomy" id="4076"/>
    <lineage>
        <taxon>Eukaryota</taxon>
        <taxon>Viridiplantae</taxon>
        <taxon>Streptophyta</taxon>
        <taxon>Embryophyta</taxon>
        <taxon>Tracheophyta</taxon>
        <taxon>Spermatophyta</taxon>
        <taxon>Magnoliopsida</taxon>
        <taxon>eudicotyledons</taxon>
        <taxon>Gunneridae</taxon>
        <taxon>Pentapetalae</taxon>
        <taxon>asterids</taxon>
        <taxon>lamiids</taxon>
        <taxon>Solanales</taxon>
        <taxon>Solanaceae</taxon>
        <taxon>Solanoideae</taxon>
        <taxon>Datureae</taxon>
        <taxon>Datura</taxon>
    </lineage>
</organism>
<dbReference type="EMBL" id="JACEIK010000010">
    <property type="protein sequence ID" value="MCD7446314.1"/>
    <property type="molecule type" value="Genomic_DNA"/>
</dbReference>
<feature type="non-terminal residue" evidence="1">
    <location>
        <position position="56"/>
    </location>
</feature>
<comment type="caution">
    <text evidence="1">The sequence shown here is derived from an EMBL/GenBank/DDBJ whole genome shotgun (WGS) entry which is preliminary data.</text>
</comment>
<proteinExistence type="predicted"/>